<evidence type="ECO:0000256" key="2">
    <source>
        <dbReference type="ARBA" id="ARBA00010617"/>
    </source>
</evidence>
<dbReference type="PANTHER" id="PTHR47582:SF1">
    <property type="entry name" value="P450, PUTATIVE (EUROFUNG)-RELATED"/>
    <property type="match status" value="1"/>
</dbReference>
<evidence type="ECO:0000256" key="5">
    <source>
        <dbReference type="ARBA" id="ARBA00023033"/>
    </source>
</evidence>
<dbReference type="PANTHER" id="PTHR47582">
    <property type="entry name" value="P450, PUTATIVE (EUROFUNG)-RELATED"/>
    <property type="match status" value="1"/>
</dbReference>
<dbReference type="PRINTS" id="PR00465">
    <property type="entry name" value="EP450IV"/>
</dbReference>
<dbReference type="Proteomes" id="UP000295083">
    <property type="component" value="Unassembled WGS sequence"/>
</dbReference>
<accession>A0A4R8PN66</accession>
<dbReference type="InterPro" id="IPR001128">
    <property type="entry name" value="Cyt_P450"/>
</dbReference>
<organism evidence="7 8">
    <name type="scientific">Colletotrichum spinosum</name>
    <dbReference type="NCBI Taxonomy" id="1347390"/>
    <lineage>
        <taxon>Eukaryota</taxon>
        <taxon>Fungi</taxon>
        <taxon>Dikarya</taxon>
        <taxon>Ascomycota</taxon>
        <taxon>Pezizomycotina</taxon>
        <taxon>Sordariomycetes</taxon>
        <taxon>Hypocreomycetidae</taxon>
        <taxon>Glomerellales</taxon>
        <taxon>Glomerellaceae</taxon>
        <taxon>Colletotrichum</taxon>
        <taxon>Colletotrichum orbiculare species complex</taxon>
    </lineage>
</organism>
<comment type="similarity">
    <text evidence="2">Belongs to the cytochrome P450 family.</text>
</comment>
<dbReference type="Gene3D" id="1.10.630.10">
    <property type="entry name" value="Cytochrome P450"/>
    <property type="match status" value="1"/>
</dbReference>
<dbReference type="CDD" id="cd11040">
    <property type="entry name" value="CYP7_CYP8-like"/>
    <property type="match status" value="1"/>
</dbReference>
<evidence type="ECO:0000313" key="8">
    <source>
        <dbReference type="Proteomes" id="UP000295083"/>
    </source>
</evidence>
<keyword evidence="3 6" id="KW-0479">Metal-binding</keyword>
<dbReference type="Pfam" id="PF00067">
    <property type="entry name" value="p450"/>
    <property type="match status" value="1"/>
</dbReference>
<evidence type="ECO:0000256" key="3">
    <source>
        <dbReference type="ARBA" id="ARBA00022723"/>
    </source>
</evidence>
<protein>
    <submittedName>
        <fullName evidence="7">25-hydroxycholesterol 7-alpha-hydroxylase</fullName>
    </submittedName>
</protein>
<dbReference type="AlphaFoldDB" id="A0A4R8PN66"/>
<evidence type="ECO:0000256" key="4">
    <source>
        <dbReference type="ARBA" id="ARBA00023004"/>
    </source>
</evidence>
<keyword evidence="6" id="KW-0349">Heme</keyword>
<dbReference type="InterPro" id="IPR053007">
    <property type="entry name" value="CYP450_monoxygenase_sec-met"/>
</dbReference>
<dbReference type="InterPro" id="IPR036396">
    <property type="entry name" value="Cyt_P450_sf"/>
</dbReference>
<dbReference type="GO" id="GO:0005506">
    <property type="term" value="F:iron ion binding"/>
    <property type="evidence" value="ECO:0007669"/>
    <property type="project" value="InterPro"/>
</dbReference>
<proteinExistence type="inferred from homology"/>
<evidence type="ECO:0000256" key="6">
    <source>
        <dbReference type="PIRSR" id="PIRSR602403-1"/>
    </source>
</evidence>
<dbReference type="SUPFAM" id="SSF48264">
    <property type="entry name" value="Cytochrome P450"/>
    <property type="match status" value="1"/>
</dbReference>
<dbReference type="GO" id="GO:0004497">
    <property type="term" value="F:monooxygenase activity"/>
    <property type="evidence" value="ECO:0007669"/>
    <property type="project" value="UniProtKB-KW"/>
</dbReference>
<evidence type="ECO:0000256" key="1">
    <source>
        <dbReference type="ARBA" id="ARBA00001971"/>
    </source>
</evidence>
<comment type="cofactor">
    <cofactor evidence="1 6">
        <name>heme</name>
        <dbReference type="ChEBI" id="CHEBI:30413"/>
    </cofactor>
</comment>
<keyword evidence="5" id="KW-0560">Oxidoreductase</keyword>
<sequence length="544" mass="60424">MSDLNGVWDFAQLPLQEDVRAVYILGFKRGTPHPPQAFALKVFARVATWGLLIWAALRCVEAFLCRVGPEEPRVVRSKIPILGQALKLYTQGVTYYENLRKQTNLPILTTFLGTQKVYVVNSPELITQINRQGKKIDATLPFLYVVCGKFFGMHGDDLDGLMRNATAKDSLRHDLKAMEHAALEAGTESAAEIHRNISRELADVLSDVASRGTEEVNLQDWLQKLFTLATGRGIFGRGNPFDRSDDLIQCLWTMESGLKQLTMLPFQSITARKAVVARERMIRAFIDEDGPKDSIGLGRGPIALSQKFSGVSQRHNSSVEFQARYTLGIFTGFVINSVPAVFWIISLLAANEGLVSRIRSEVEQVVSVNGPEEMTVEAAALRTRCQLLVSTCREVLRCISSSISTFLVNEDVHLEDGLVLKKGALVQMAATAIHSNTAVWGPSADELDPERFLRRDKVHPSANRVFGGGSSMCPGRHLALDELLTFTAMFVHTFEVHFSPDTPTIPQQERNAMLSVKKPSSDLLVQLTRRPGADCRRWKFTTAI</sequence>
<name>A0A4R8PN66_9PEZI</name>
<reference evidence="7 8" key="1">
    <citation type="submission" date="2018-11" db="EMBL/GenBank/DDBJ databases">
        <title>Genome sequence and assembly of Colletotrichum spinosum.</title>
        <authorList>
            <person name="Gan P."/>
            <person name="Shirasu K."/>
        </authorList>
    </citation>
    <scope>NUCLEOTIDE SEQUENCE [LARGE SCALE GENOMIC DNA]</scope>
    <source>
        <strain evidence="7 8">CBS 515.97</strain>
    </source>
</reference>
<gene>
    <name evidence="7" type="primary">CYP7B1-0</name>
    <name evidence="7" type="ORF">C8035_v002951</name>
</gene>
<dbReference type="GO" id="GO:0016705">
    <property type="term" value="F:oxidoreductase activity, acting on paired donors, with incorporation or reduction of molecular oxygen"/>
    <property type="evidence" value="ECO:0007669"/>
    <property type="project" value="InterPro"/>
</dbReference>
<keyword evidence="4 6" id="KW-0408">Iron</keyword>
<keyword evidence="5" id="KW-0503">Monooxygenase</keyword>
<feature type="binding site" description="axial binding residue" evidence="6">
    <location>
        <position position="473"/>
    </location>
    <ligand>
        <name>heme</name>
        <dbReference type="ChEBI" id="CHEBI:30413"/>
    </ligand>
    <ligandPart>
        <name>Fe</name>
        <dbReference type="ChEBI" id="CHEBI:18248"/>
    </ligandPart>
</feature>
<keyword evidence="8" id="KW-1185">Reference proteome</keyword>
<dbReference type="InterPro" id="IPR002403">
    <property type="entry name" value="Cyt_P450_E_grp-IV"/>
</dbReference>
<comment type="caution">
    <text evidence="7">The sequence shown here is derived from an EMBL/GenBank/DDBJ whole genome shotgun (WGS) entry which is preliminary data.</text>
</comment>
<evidence type="ECO:0000313" key="7">
    <source>
        <dbReference type="EMBL" id="TDZ14059.1"/>
    </source>
</evidence>
<dbReference type="GO" id="GO:0020037">
    <property type="term" value="F:heme binding"/>
    <property type="evidence" value="ECO:0007669"/>
    <property type="project" value="InterPro"/>
</dbReference>
<dbReference type="EMBL" id="QAPG01010709">
    <property type="protein sequence ID" value="TDZ14059.1"/>
    <property type="molecule type" value="Genomic_DNA"/>
</dbReference>